<organism evidence="1 2">
    <name type="scientific">Bradyrhizobium retamae</name>
    <dbReference type="NCBI Taxonomy" id="1300035"/>
    <lineage>
        <taxon>Bacteria</taxon>
        <taxon>Pseudomonadati</taxon>
        <taxon>Pseudomonadota</taxon>
        <taxon>Alphaproteobacteria</taxon>
        <taxon>Hyphomicrobiales</taxon>
        <taxon>Nitrobacteraceae</taxon>
        <taxon>Bradyrhizobium</taxon>
    </lineage>
</organism>
<keyword evidence="2" id="KW-1185">Reference proteome</keyword>
<evidence type="ECO:0000313" key="1">
    <source>
        <dbReference type="EMBL" id="KRR15285.1"/>
    </source>
</evidence>
<sequence>MRMAAFFAQRGLARRAKFEADPLLAGSESRDIQPSLTKPLFGKLLPISPIFDISDHFEPENDKLG</sequence>
<comment type="caution">
    <text evidence="1">The sequence shown here is derived from an EMBL/GenBank/DDBJ whole genome shotgun (WGS) entry which is preliminary data.</text>
</comment>
<protein>
    <submittedName>
        <fullName evidence="1">Uncharacterized protein</fullName>
    </submittedName>
</protein>
<proteinExistence type="predicted"/>
<accession>A0A0R3MBF9</accession>
<evidence type="ECO:0000313" key="2">
    <source>
        <dbReference type="Proteomes" id="UP000052023"/>
    </source>
</evidence>
<reference evidence="1 2" key="1">
    <citation type="submission" date="2014-03" db="EMBL/GenBank/DDBJ databases">
        <title>Bradyrhizobium valentinum sp. nov., isolated from effective nodules of Lupinus mariae-josephae, a lupine endemic of basic-lime soils in Eastern Spain.</title>
        <authorList>
            <person name="Duran D."/>
            <person name="Rey L."/>
            <person name="Navarro A."/>
            <person name="Busquets A."/>
            <person name="Imperial J."/>
            <person name="Ruiz-Argueso T."/>
        </authorList>
    </citation>
    <scope>NUCLEOTIDE SEQUENCE [LARGE SCALE GENOMIC DNA]</scope>
    <source>
        <strain evidence="1 2">Ro19</strain>
    </source>
</reference>
<name>A0A0R3MBF9_9BRAD</name>
<gene>
    <name evidence="1" type="ORF">CQ13_37345</name>
</gene>
<dbReference type="AlphaFoldDB" id="A0A0R3MBF9"/>
<dbReference type="EMBL" id="LLYA01000226">
    <property type="protein sequence ID" value="KRR15285.1"/>
    <property type="molecule type" value="Genomic_DNA"/>
</dbReference>
<dbReference type="Proteomes" id="UP000052023">
    <property type="component" value="Unassembled WGS sequence"/>
</dbReference>